<dbReference type="Proteomes" id="UP000186890">
    <property type="component" value="Unassembled WGS sequence"/>
</dbReference>
<comment type="subcellular location">
    <subcellularLocation>
        <location evidence="1">Cytoplasm</location>
    </subcellularLocation>
</comment>
<dbReference type="PANTHER" id="PTHR33238:SF11">
    <property type="entry name" value="TRANSCRIPTIONAL REGULATOR MNTR"/>
    <property type="match status" value="1"/>
</dbReference>
<evidence type="ECO:0000256" key="6">
    <source>
        <dbReference type="ARBA" id="ARBA00023015"/>
    </source>
</evidence>
<gene>
    <name evidence="13" type="ORF">BU202_07555</name>
</gene>
<dbReference type="GO" id="GO:0046914">
    <property type="term" value="F:transition metal ion binding"/>
    <property type="evidence" value="ECO:0007669"/>
    <property type="project" value="InterPro"/>
</dbReference>
<evidence type="ECO:0000259" key="12">
    <source>
        <dbReference type="PROSITE" id="PS50944"/>
    </source>
</evidence>
<dbReference type="RefSeq" id="WP_075105181.1">
    <property type="nucleotide sequence ID" value="NZ_MSJM01000006.1"/>
</dbReference>
<reference evidence="14" key="1">
    <citation type="submission" date="2016-12" db="EMBL/GenBank/DDBJ databases">
        <authorList>
            <person name="Gulvik C.A."/>
        </authorList>
    </citation>
    <scope>NUCLEOTIDE SEQUENCE [LARGE SCALE GENOMIC DNA]</scope>
    <source>
        <strain evidence="14">NED12-00049-6B</strain>
    </source>
</reference>
<evidence type="ECO:0000256" key="4">
    <source>
        <dbReference type="ARBA" id="ARBA00022490"/>
    </source>
</evidence>
<dbReference type="InterPro" id="IPR022689">
    <property type="entry name" value="Iron_dep_repressor"/>
</dbReference>
<dbReference type="InterPro" id="IPR038157">
    <property type="entry name" value="FeoA_core_dom"/>
</dbReference>
<dbReference type="Pfam" id="PF01325">
    <property type="entry name" value="Fe_dep_repress"/>
    <property type="match status" value="1"/>
</dbReference>
<keyword evidence="14" id="KW-1185">Reference proteome</keyword>
<protein>
    <recommendedName>
        <fullName evidence="11">Manganese transport regulator</fullName>
    </recommendedName>
</protein>
<keyword evidence="4" id="KW-0963">Cytoplasm</keyword>
<proteinExistence type="inferred from homology"/>
<dbReference type="OrthoDB" id="9791355at2"/>
<evidence type="ECO:0000256" key="10">
    <source>
        <dbReference type="ARBA" id="ARBA00023211"/>
    </source>
</evidence>
<dbReference type="InterPro" id="IPR022687">
    <property type="entry name" value="HTH_DTXR"/>
</dbReference>
<evidence type="ECO:0000313" key="13">
    <source>
        <dbReference type="EMBL" id="OLF47505.1"/>
    </source>
</evidence>
<dbReference type="InterPro" id="IPR050536">
    <property type="entry name" value="DtxR_MntR_Metal-Reg"/>
</dbReference>
<keyword evidence="5" id="KW-0678">Repressor</keyword>
<dbReference type="Gene3D" id="2.30.30.90">
    <property type="match status" value="1"/>
</dbReference>
<dbReference type="EMBL" id="MSJM01000006">
    <property type="protein sequence ID" value="OLF47505.1"/>
    <property type="molecule type" value="Genomic_DNA"/>
</dbReference>
<evidence type="ECO:0000256" key="3">
    <source>
        <dbReference type="ARBA" id="ARBA00011738"/>
    </source>
</evidence>
<dbReference type="GO" id="GO:0003677">
    <property type="term" value="F:DNA binding"/>
    <property type="evidence" value="ECO:0007669"/>
    <property type="project" value="UniProtKB-KW"/>
</dbReference>
<dbReference type="SUPFAM" id="SSF47979">
    <property type="entry name" value="Iron-dependent repressor protein, dimerization domain"/>
    <property type="match status" value="1"/>
</dbReference>
<dbReference type="AlphaFoldDB" id="A0A1Q8E6U1"/>
<sequence>MTPNKEDYLKCIYEISTRTEKITNKEIAERMQVSPPAVTEMAKRMIEEELIQKDKKAGYLLTPLGQKMVARLYRKHRLIEVFLLEHLGYTSNQLHEEAEVLEHTVSDYFIDQLDHFLGSPKTCPHGGTIPPKDQLLEEQYQDTLEKVTSPGNYRLVRINDSFPLLQFLEHINLTLNDSFAVKQIDTFTQSILIQCKEKTITIPFAIANELYVVAIKDL</sequence>
<dbReference type="GO" id="GO:0005737">
    <property type="term" value="C:cytoplasm"/>
    <property type="evidence" value="ECO:0007669"/>
    <property type="project" value="UniProtKB-SubCell"/>
</dbReference>
<dbReference type="InterPro" id="IPR036421">
    <property type="entry name" value="Fe_dep_repressor_sf"/>
</dbReference>
<evidence type="ECO:0000313" key="14">
    <source>
        <dbReference type="Proteomes" id="UP000186890"/>
    </source>
</evidence>
<dbReference type="Pfam" id="PF02742">
    <property type="entry name" value="Fe_dep_repr_C"/>
    <property type="match status" value="1"/>
</dbReference>
<keyword evidence="7" id="KW-0238">DNA-binding</keyword>
<keyword evidence="6" id="KW-0805">Transcription regulation</keyword>
<comment type="similarity">
    <text evidence="2">Belongs to the DtxR/MntR family.</text>
</comment>
<dbReference type="InterPro" id="IPR036390">
    <property type="entry name" value="WH_DNA-bd_sf"/>
</dbReference>
<dbReference type="SUPFAM" id="SSF46785">
    <property type="entry name" value="Winged helix' DNA-binding domain"/>
    <property type="match status" value="1"/>
</dbReference>
<dbReference type="GO" id="GO:0046983">
    <property type="term" value="F:protein dimerization activity"/>
    <property type="evidence" value="ECO:0007669"/>
    <property type="project" value="InterPro"/>
</dbReference>
<evidence type="ECO:0000256" key="8">
    <source>
        <dbReference type="ARBA" id="ARBA00023159"/>
    </source>
</evidence>
<feature type="domain" description="HTH dtxR-type" evidence="12">
    <location>
        <begin position="1"/>
        <end position="62"/>
    </location>
</feature>
<keyword evidence="8" id="KW-0010">Activator</keyword>
<evidence type="ECO:0000256" key="7">
    <source>
        <dbReference type="ARBA" id="ARBA00023125"/>
    </source>
</evidence>
<keyword evidence="10" id="KW-0464">Manganese</keyword>
<dbReference type="Gene3D" id="1.10.10.10">
    <property type="entry name" value="Winged helix-like DNA-binding domain superfamily/Winged helix DNA-binding domain"/>
    <property type="match status" value="1"/>
</dbReference>
<evidence type="ECO:0000256" key="2">
    <source>
        <dbReference type="ARBA" id="ARBA00007871"/>
    </source>
</evidence>
<dbReference type="PROSITE" id="PS50944">
    <property type="entry name" value="HTH_DTXR"/>
    <property type="match status" value="1"/>
</dbReference>
<dbReference type="PANTHER" id="PTHR33238">
    <property type="entry name" value="IRON (METAL) DEPENDENT REPRESSOR, DTXR FAMILY"/>
    <property type="match status" value="1"/>
</dbReference>
<dbReference type="GO" id="GO:0003700">
    <property type="term" value="F:DNA-binding transcription factor activity"/>
    <property type="evidence" value="ECO:0007669"/>
    <property type="project" value="InterPro"/>
</dbReference>
<evidence type="ECO:0000256" key="5">
    <source>
        <dbReference type="ARBA" id="ARBA00022491"/>
    </source>
</evidence>
<accession>A0A1Q8E6U1</accession>
<comment type="caution">
    <text evidence="13">The sequence shown here is derived from an EMBL/GenBank/DDBJ whole genome shotgun (WGS) entry which is preliminary data.</text>
</comment>
<comment type="subunit">
    <text evidence="3">Homodimer.</text>
</comment>
<evidence type="ECO:0000256" key="9">
    <source>
        <dbReference type="ARBA" id="ARBA00023163"/>
    </source>
</evidence>
<name>A0A1Q8E6U1_9STRE</name>
<dbReference type="SMART" id="SM00529">
    <property type="entry name" value="HTH_DTXR"/>
    <property type="match status" value="1"/>
</dbReference>
<dbReference type="InterPro" id="IPR036388">
    <property type="entry name" value="WH-like_DNA-bd_sf"/>
</dbReference>
<keyword evidence="9" id="KW-0804">Transcription</keyword>
<organism evidence="13 14">
    <name type="scientific">Streptococcus cuniculi</name>
    <dbReference type="NCBI Taxonomy" id="1432788"/>
    <lineage>
        <taxon>Bacteria</taxon>
        <taxon>Bacillati</taxon>
        <taxon>Bacillota</taxon>
        <taxon>Bacilli</taxon>
        <taxon>Lactobacillales</taxon>
        <taxon>Streptococcaceae</taxon>
        <taxon>Streptococcus</taxon>
    </lineage>
</organism>
<evidence type="ECO:0000256" key="1">
    <source>
        <dbReference type="ARBA" id="ARBA00004496"/>
    </source>
</evidence>
<evidence type="ECO:0000256" key="11">
    <source>
        <dbReference type="ARBA" id="ARBA00032593"/>
    </source>
</evidence>
<dbReference type="InterPro" id="IPR001367">
    <property type="entry name" value="Fe_dep_repressor"/>
</dbReference>